<keyword evidence="13" id="KW-1185">Reference proteome</keyword>
<evidence type="ECO:0000259" key="9">
    <source>
        <dbReference type="Pfam" id="PF18052"/>
    </source>
</evidence>
<evidence type="ECO:0000259" key="8">
    <source>
        <dbReference type="Pfam" id="PF00931"/>
    </source>
</evidence>
<protein>
    <recommendedName>
        <fullName evidence="14">NB-ARC domain-containing protein</fullName>
    </recommendedName>
</protein>
<dbReference type="Pfam" id="PF00931">
    <property type="entry name" value="NB-ARC"/>
    <property type="match status" value="1"/>
</dbReference>
<dbReference type="InterPro" id="IPR032675">
    <property type="entry name" value="LRR_dom_sf"/>
</dbReference>
<feature type="domain" description="R13L1/DRL21-like LRR repeat region" evidence="11">
    <location>
        <begin position="506"/>
        <end position="637"/>
    </location>
</feature>
<keyword evidence="3" id="KW-0433">Leucine-rich repeat</keyword>
<dbReference type="GO" id="GO:0006952">
    <property type="term" value="P:defense response"/>
    <property type="evidence" value="ECO:0007669"/>
    <property type="project" value="UniProtKB-KW"/>
</dbReference>
<dbReference type="EMBL" id="OOIL02002010">
    <property type="protein sequence ID" value="VFQ79740.1"/>
    <property type="molecule type" value="Genomic_DNA"/>
</dbReference>
<evidence type="ECO:0000259" key="11">
    <source>
        <dbReference type="Pfam" id="PF25019"/>
    </source>
</evidence>
<evidence type="ECO:0000256" key="2">
    <source>
        <dbReference type="ARBA" id="ARBA00008894"/>
    </source>
</evidence>
<sequence length="895" mass="101134">MADGLLFNIVTGILSKLNSMALAEMADAWHFKDQLNMLTETVTTVKSVLLDAQERQEESQTIRDWLRRLQSVVYKAHELFEKISALISKKEEINKGQVFFSSSNQIVCAFSISHKIKRIRSELDGIVRDGNLFSFVLRGCEERGVHYMKRDRGQSHSFVDANDVIGRDNDKNAMLERLLVEDDHATVVAIVGMGGLGKTTLAQVLFNDDAVEKNFDLRLWVCVSEDFDVHMICRLILMSATKRESPNLDMDQVHSHLRRKISGKKYLLVLDDVWSEDRAKWLKLHRLLKCGKSGSKIMVTTRSKRVSKALGAFDSYELQGLSHEFSCDLFKRMTFEPGVEDINGRLVDLGKEIVNKCGNIPLTIIVIGSLLYGGDERVWLSICGSFAKVLIENDVMPILKISYNVLTSPLKTCVAYCAFFPKDYEFSKEELISLWMAEGFLNAPDGSGGRLEEVGPETKVALSEDMRIEKGIRRLSLGYVLNSTQDVPSRLWDLKFLRQRLPSARLSDLRNLNGLRGRLDIFLIGEIKDLTFEANEADLSSKHALNELQIEWMLPESQNEGRNIRRSAIENAKCILEGLKPHSNLKSLTITNYFGGKLPSWASTGNSLLVEIRLINVGRCQLPSFSNLPALKRLAVQMSSVKFMEHQEDPSTTTFFPSLQRLELIEMRNLEGWMNVQPNPHSKVSFVSLLHLDITDCPKLSFFSACPNVKHLFLRGMGEANYGFVKAISLREKAYLGIDNSLCLMSFPKETFLHKLSCIEVLGDYKLTSTQNIREILTANNLPSLQHLRFIYCKNLQSAASGLEKLAVEALTFNFCLNLDFSENGMQWKALNIKPLRTLQLLGLPKTESLPSGMRFLTNLHTLHLALGNLKNLPEWIGCLSSLQCLELEFCCKLT</sequence>
<gene>
    <name evidence="12" type="ORF">CCAM_LOCUS21516</name>
</gene>
<dbReference type="GO" id="GO:0051707">
    <property type="term" value="P:response to other organism"/>
    <property type="evidence" value="ECO:0007669"/>
    <property type="project" value="UniProtKB-ARBA"/>
</dbReference>
<dbReference type="SUPFAM" id="SSF52540">
    <property type="entry name" value="P-loop containing nucleoside triphosphate hydrolases"/>
    <property type="match status" value="1"/>
</dbReference>
<keyword evidence="7" id="KW-0067">ATP-binding</keyword>
<keyword evidence="5" id="KW-0547">Nucleotide-binding</keyword>
<dbReference type="PRINTS" id="PR00364">
    <property type="entry name" value="DISEASERSIST"/>
</dbReference>
<dbReference type="SUPFAM" id="SSF52058">
    <property type="entry name" value="L domain-like"/>
    <property type="match status" value="2"/>
</dbReference>
<dbReference type="Pfam" id="PF25019">
    <property type="entry name" value="LRR_R13L1-DRL21"/>
    <property type="match status" value="1"/>
</dbReference>
<reference evidence="12 13" key="1">
    <citation type="submission" date="2018-04" db="EMBL/GenBank/DDBJ databases">
        <authorList>
            <person name="Vogel A."/>
        </authorList>
    </citation>
    <scope>NUCLEOTIDE SEQUENCE [LARGE SCALE GENOMIC DNA]</scope>
</reference>
<dbReference type="Gene3D" id="3.40.50.300">
    <property type="entry name" value="P-loop containing nucleotide triphosphate hydrolases"/>
    <property type="match status" value="1"/>
</dbReference>
<evidence type="ECO:0000313" key="13">
    <source>
        <dbReference type="Proteomes" id="UP000595140"/>
    </source>
</evidence>
<keyword evidence="4" id="KW-0677">Repeat</keyword>
<evidence type="ECO:0000256" key="7">
    <source>
        <dbReference type="ARBA" id="ARBA00022840"/>
    </source>
</evidence>
<feature type="domain" description="NB-ARC" evidence="8">
    <location>
        <begin position="169"/>
        <end position="336"/>
    </location>
</feature>
<dbReference type="PANTHER" id="PTHR36766">
    <property type="entry name" value="PLANT BROAD-SPECTRUM MILDEW RESISTANCE PROTEIN RPW8"/>
    <property type="match status" value="1"/>
</dbReference>
<dbReference type="FunFam" id="3.40.50.300:FF:001091">
    <property type="entry name" value="Probable disease resistance protein At1g61300"/>
    <property type="match status" value="1"/>
</dbReference>
<dbReference type="Gene3D" id="1.10.10.10">
    <property type="entry name" value="Winged helix-like DNA-binding domain superfamily/Winged helix DNA-binding domain"/>
    <property type="match status" value="1"/>
</dbReference>
<proteinExistence type="inferred from homology"/>
<dbReference type="OrthoDB" id="5279713at2759"/>
<evidence type="ECO:0000259" key="10">
    <source>
        <dbReference type="Pfam" id="PF23559"/>
    </source>
</evidence>
<dbReference type="Pfam" id="PF23559">
    <property type="entry name" value="WHD_DRP"/>
    <property type="match status" value="1"/>
</dbReference>
<accession>A0A484LT40</accession>
<dbReference type="InterPro" id="IPR056789">
    <property type="entry name" value="LRR_R13L1-DRL21"/>
</dbReference>
<comment type="subcellular location">
    <subcellularLocation>
        <location evidence="1">Plastid</location>
    </subcellularLocation>
</comment>
<dbReference type="PANTHER" id="PTHR36766:SF40">
    <property type="entry name" value="DISEASE RESISTANCE PROTEIN RGA3"/>
    <property type="match status" value="1"/>
</dbReference>
<dbReference type="Gene3D" id="1.10.8.430">
    <property type="entry name" value="Helical domain of apoptotic protease-activating factors"/>
    <property type="match status" value="1"/>
</dbReference>
<evidence type="ECO:0000256" key="3">
    <source>
        <dbReference type="ARBA" id="ARBA00022614"/>
    </source>
</evidence>
<dbReference type="InterPro" id="IPR058922">
    <property type="entry name" value="WHD_DRP"/>
</dbReference>
<dbReference type="GO" id="GO:0005524">
    <property type="term" value="F:ATP binding"/>
    <property type="evidence" value="ECO:0007669"/>
    <property type="project" value="UniProtKB-KW"/>
</dbReference>
<dbReference type="InterPro" id="IPR041118">
    <property type="entry name" value="Rx_N"/>
</dbReference>
<evidence type="ECO:0000256" key="5">
    <source>
        <dbReference type="ARBA" id="ARBA00022741"/>
    </source>
</evidence>
<keyword evidence="6" id="KW-0611">Plant defense</keyword>
<organism evidence="12 13">
    <name type="scientific">Cuscuta campestris</name>
    <dbReference type="NCBI Taxonomy" id="132261"/>
    <lineage>
        <taxon>Eukaryota</taxon>
        <taxon>Viridiplantae</taxon>
        <taxon>Streptophyta</taxon>
        <taxon>Embryophyta</taxon>
        <taxon>Tracheophyta</taxon>
        <taxon>Spermatophyta</taxon>
        <taxon>Magnoliopsida</taxon>
        <taxon>eudicotyledons</taxon>
        <taxon>Gunneridae</taxon>
        <taxon>Pentapetalae</taxon>
        <taxon>asterids</taxon>
        <taxon>lamiids</taxon>
        <taxon>Solanales</taxon>
        <taxon>Convolvulaceae</taxon>
        <taxon>Cuscuteae</taxon>
        <taxon>Cuscuta</taxon>
        <taxon>Cuscuta subgen. Grammica</taxon>
        <taxon>Cuscuta sect. Cleistogrammica</taxon>
    </lineage>
</organism>
<dbReference type="Proteomes" id="UP000595140">
    <property type="component" value="Unassembled WGS sequence"/>
</dbReference>
<evidence type="ECO:0000256" key="6">
    <source>
        <dbReference type="ARBA" id="ARBA00022821"/>
    </source>
</evidence>
<dbReference type="Gene3D" id="1.20.5.4130">
    <property type="match status" value="1"/>
</dbReference>
<dbReference type="GO" id="GO:0009536">
    <property type="term" value="C:plastid"/>
    <property type="evidence" value="ECO:0007669"/>
    <property type="project" value="UniProtKB-SubCell"/>
</dbReference>
<dbReference type="InterPro" id="IPR042197">
    <property type="entry name" value="Apaf_helical"/>
</dbReference>
<dbReference type="GO" id="GO:0043531">
    <property type="term" value="F:ADP binding"/>
    <property type="evidence" value="ECO:0007669"/>
    <property type="project" value="InterPro"/>
</dbReference>
<evidence type="ECO:0000256" key="4">
    <source>
        <dbReference type="ARBA" id="ARBA00022737"/>
    </source>
</evidence>
<feature type="domain" description="Disease resistance N-terminal" evidence="9">
    <location>
        <begin position="10"/>
        <end position="94"/>
    </location>
</feature>
<dbReference type="Pfam" id="PF18052">
    <property type="entry name" value="Rx_N"/>
    <property type="match status" value="1"/>
</dbReference>
<comment type="similarity">
    <text evidence="2">Belongs to the disease resistance NB-LRR family.</text>
</comment>
<dbReference type="InterPro" id="IPR002182">
    <property type="entry name" value="NB-ARC"/>
</dbReference>
<evidence type="ECO:0000256" key="1">
    <source>
        <dbReference type="ARBA" id="ARBA00004474"/>
    </source>
</evidence>
<feature type="domain" description="Disease resistance protein winged helix" evidence="10">
    <location>
        <begin position="420"/>
        <end position="457"/>
    </location>
</feature>
<dbReference type="AlphaFoldDB" id="A0A484LT40"/>
<evidence type="ECO:0000313" key="12">
    <source>
        <dbReference type="EMBL" id="VFQ79740.1"/>
    </source>
</evidence>
<dbReference type="InterPro" id="IPR036388">
    <property type="entry name" value="WH-like_DNA-bd_sf"/>
</dbReference>
<dbReference type="Gene3D" id="3.80.10.10">
    <property type="entry name" value="Ribonuclease Inhibitor"/>
    <property type="match status" value="2"/>
</dbReference>
<dbReference type="InterPro" id="IPR027417">
    <property type="entry name" value="P-loop_NTPase"/>
</dbReference>
<evidence type="ECO:0008006" key="14">
    <source>
        <dbReference type="Google" id="ProtNLM"/>
    </source>
</evidence>
<name>A0A484LT40_9ASTE</name>